<reference evidence="1 2" key="1">
    <citation type="journal article" date="2013" name="Genome Announc.">
        <title>Genome Sequence of Mycoplasma parvum (Formerly Eperythrozoon parvum), a Diminutive Hemoplasma of the Pig.</title>
        <authorList>
            <person name="do Nascimento N.C."/>
            <person name="Dos Santos A.P."/>
            <person name="Chu Y."/>
            <person name="Guimaraes A.M."/>
            <person name="Pagliaro A."/>
            <person name="Messick J.B."/>
        </authorList>
    </citation>
    <scope>NUCLEOTIDE SEQUENCE [LARGE SCALE GENOMIC DNA]</scope>
    <source>
        <strain evidence="1 2">Indiana</strain>
    </source>
</reference>
<dbReference type="KEGG" id="mpv:PRV_00795"/>
<accession>U5NFJ8</accession>
<dbReference type="AlphaFoldDB" id="U5NFJ8"/>
<evidence type="ECO:0000313" key="1">
    <source>
        <dbReference type="EMBL" id="AGX88924.1"/>
    </source>
</evidence>
<dbReference type="HOGENOM" id="CLU_798811_0_0_14"/>
<name>U5NFJ8_9MOLU</name>
<proteinExistence type="predicted"/>
<gene>
    <name evidence="1" type="ORF">PRV_00795</name>
</gene>
<protein>
    <submittedName>
        <fullName evidence="1">Uncharacterized protein</fullName>
    </submittedName>
</protein>
<dbReference type="OrthoDB" id="9804933at2"/>
<sequence>MHGNQQGKNFDIWTNLSRGGIKERIKEVAKYFIVCYGAKVKIIDYGISNQYFGKNGQTGWEYIWPSLEKNQLKEEKVEWQGSEIQIKKEQQLLDKKCFSDDQKQELKNIQFEDWVDAKIKQTSFPKVKELFYESETGIEVQKKRTKGIIVTEIGNVRPHKGKIRILQVIKGDDYWYVDLWFKHEGYELAERLREEIKEQIGCEVVENDEQELMSTTNSCKGLIKIANTNYYSEDSNKKNNNNQGECLKTVSDSGIQLTGDCNYSEETGTIWESVKQELATKWLEVGQEIGVMWQGKRFKWRSF</sequence>
<evidence type="ECO:0000313" key="2">
    <source>
        <dbReference type="Proteomes" id="UP000017119"/>
    </source>
</evidence>
<dbReference type="RefSeq" id="WP_022769130.1">
    <property type="nucleotide sequence ID" value="NC_022575.1"/>
</dbReference>
<dbReference type="PATRIC" id="fig|1403316.3.peg.134"/>
<keyword evidence="2" id="KW-1185">Reference proteome</keyword>
<dbReference type="STRING" id="1403316.PRV_00795"/>
<dbReference type="EMBL" id="CP006771">
    <property type="protein sequence ID" value="AGX88924.1"/>
    <property type="molecule type" value="Genomic_DNA"/>
</dbReference>
<organism evidence="1 2">
    <name type="scientific">Mycoplasma parvum str. Indiana</name>
    <dbReference type="NCBI Taxonomy" id="1403316"/>
    <lineage>
        <taxon>Bacteria</taxon>
        <taxon>Bacillati</taxon>
        <taxon>Mycoplasmatota</taxon>
        <taxon>Mollicutes</taxon>
        <taxon>Mycoplasmataceae</taxon>
        <taxon>Mycoplasma</taxon>
    </lineage>
</organism>
<dbReference type="Proteomes" id="UP000017119">
    <property type="component" value="Chromosome"/>
</dbReference>